<dbReference type="RefSeq" id="WP_043949030.1">
    <property type="nucleotide sequence ID" value="NZ_HG966617.1"/>
</dbReference>
<dbReference type="Gene3D" id="3.40.50.1820">
    <property type="entry name" value="alpha/beta hydrolase"/>
    <property type="match status" value="1"/>
</dbReference>
<dbReference type="KEGG" id="pect:BN1012_Phect2944"/>
<proteinExistence type="predicted"/>
<accession>X5MP97</accession>
<dbReference type="PANTHER" id="PTHR37017">
    <property type="entry name" value="AB HYDROLASE-1 DOMAIN-CONTAINING PROTEIN-RELATED"/>
    <property type="match status" value="1"/>
</dbReference>
<dbReference type="EMBL" id="HG966617">
    <property type="protein sequence ID" value="CDO61156.1"/>
    <property type="molecule type" value="Genomic_DNA"/>
</dbReference>
<evidence type="ECO:0000259" key="1">
    <source>
        <dbReference type="Pfam" id="PF12697"/>
    </source>
</evidence>
<reference evidence="2 3" key="1">
    <citation type="journal article" date="2014" name="Front. Genet.">
        <title>Genome and metabolic network of "Candidatus Phaeomarinobacter ectocarpi" Ec32, a new candidate genus of Alphaproteobacteria frequently associated with brown algae.</title>
        <authorList>
            <person name="Dittami S.M."/>
            <person name="Barbeyron T."/>
            <person name="Boyen C."/>
            <person name="Cambefort J."/>
            <person name="Collet G."/>
            <person name="Delage L."/>
            <person name="Gobet A."/>
            <person name="Groisillier A."/>
            <person name="Leblanc C."/>
            <person name="Michel G."/>
            <person name="Scornet D."/>
            <person name="Siegel A."/>
            <person name="Tapia J.E."/>
            <person name="Tonon T."/>
        </authorList>
    </citation>
    <scope>NUCLEOTIDE SEQUENCE [LARGE SCALE GENOMIC DNA]</scope>
    <source>
        <strain evidence="2 3">Ec32</strain>
    </source>
</reference>
<organism evidence="2 3">
    <name type="scientific">Candidatus Phaeomarinibacter ectocarpi</name>
    <dbReference type="NCBI Taxonomy" id="1458461"/>
    <lineage>
        <taxon>Bacteria</taxon>
        <taxon>Pseudomonadati</taxon>
        <taxon>Pseudomonadota</taxon>
        <taxon>Alphaproteobacteria</taxon>
        <taxon>Hyphomicrobiales</taxon>
        <taxon>Parvibaculaceae</taxon>
        <taxon>Candidatus Phaeomarinibacter</taxon>
    </lineage>
</organism>
<dbReference type="Proteomes" id="UP000032160">
    <property type="component" value="Chromosome I"/>
</dbReference>
<sequence>MATLLLVHGAWHGAWCWDKLVPVLEAQGHTVLTLDLPGHELPDGAPATTTLEDYGRAVASLANTQSEQVVLVGHSMGGGVISQAPSYSTNIAGLIYLAAFVLQHGDSIAALAGASEVDELSDHVDMAPDGGRTVIQKGAGSFVFYEDCTPEDQAAANARLIPQPIQPLMDALEDMEGRAMALPAIGIVCEQDRAVHPGLQRMMYDARNEMPTYEMDASHSPFVSKPKELADLITKAVTHMAEAS</sequence>
<gene>
    <name evidence="2" type="ORF">BN1012_Phect2944</name>
</gene>
<dbReference type="HOGENOM" id="CLU_046066_0_2_5"/>
<protein>
    <submittedName>
        <fullName evidence="2">EstC</fullName>
    </submittedName>
</protein>
<feature type="domain" description="AB hydrolase-1" evidence="1">
    <location>
        <begin position="4"/>
        <end position="231"/>
    </location>
</feature>
<name>X5MP97_9HYPH</name>
<dbReference type="InterPro" id="IPR029058">
    <property type="entry name" value="AB_hydrolase_fold"/>
</dbReference>
<dbReference type="PATRIC" id="fig|1458461.3.peg.2950"/>
<dbReference type="SUPFAM" id="SSF53474">
    <property type="entry name" value="alpha/beta-Hydrolases"/>
    <property type="match status" value="1"/>
</dbReference>
<dbReference type="Pfam" id="PF12697">
    <property type="entry name" value="Abhydrolase_6"/>
    <property type="match status" value="1"/>
</dbReference>
<dbReference type="InterPro" id="IPR052897">
    <property type="entry name" value="Sec-Metab_Biosynth_Hydrolase"/>
</dbReference>
<evidence type="ECO:0000313" key="2">
    <source>
        <dbReference type="EMBL" id="CDO61156.1"/>
    </source>
</evidence>
<dbReference type="PANTHER" id="PTHR37017:SF11">
    <property type="entry name" value="ESTERASE_LIPASE_THIOESTERASE DOMAIN-CONTAINING PROTEIN"/>
    <property type="match status" value="1"/>
</dbReference>
<dbReference type="STRING" id="1458461.BN1012_Phect2944"/>
<evidence type="ECO:0000313" key="3">
    <source>
        <dbReference type="Proteomes" id="UP000032160"/>
    </source>
</evidence>
<dbReference type="InterPro" id="IPR000073">
    <property type="entry name" value="AB_hydrolase_1"/>
</dbReference>
<keyword evidence="3" id="KW-1185">Reference proteome</keyword>
<dbReference type="AlphaFoldDB" id="X5MP97"/>